<dbReference type="Proteomes" id="UP001181622">
    <property type="component" value="Unassembled WGS sequence"/>
</dbReference>
<evidence type="ECO:0000313" key="6">
    <source>
        <dbReference type="Proteomes" id="UP001181622"/>
    </source>
</evidence>
<dbReference type="PROSITE" id="PS51352">
    <property type="entry name" value="THIOREDOXIN_2"/>
    <property type="match status" value="1"/>
</dbReference>
<feature type="chain" id="PRO_5045488488" evidence="3">
    <location>
        <begin position="25"/>
        <end position="196"/>
    </location>
</feature>
<dbReference type="SUPFAM" id="SSF52833">
    <property type="entry name" value="Thioredoxin-like"/>
    <property type="match status" value="1"/>
</dbReference>
<keyword evidence="6" id="KW-1185">Reference proteome</keyword>
<comment type="caution">
    <text evidence="5">The sequence shown here is derived from an EMBL/GenBank/DDBJ whole genome shotgun (WGS) entry which is preliminary data.</text>
</comment>
<evidence type="ECO:0000259" key="4">
    <source>
        <dbReference type="PROSITE" id="PS51352"/>
    </source>
</evidence>
<dbReference type="PANTHER" id="PTHR12151">
    <property type="entry name" value="ELECTRON TRANSPORT PROTIN SCO1/SENC FAMILY MEMBER"/>
    <property type="match status" value="1"/>
</dbReference>
<dbReference type="PANTHER" id="PTHR12151:SF25">
    <property type="entry name" value="LINALOOL DEHYDRATASE_ISOMERASE DOMAIN-CONTAINING PROTEIN"/>
    <property type="match status" value="1"/>
</dbReference>
<feature type="domain" description="Thioredoxin" evidence="4">
    <location>
        <begin position="36"/>
        <end position="196"/>
    </location>
</feature>
<dbReference type="Gene3D" id="3.40.30.10">
    <property type="entry name" value="Glutaredoxin"/>
    <property type="match status" value="1"/>
</dbReference>
<keyword evidence="3" id="KW-0732">Signal</keyword>
<protein>
    <submittedName>
        <fullName evidence="5">SCO family protein</fullName>
    </submittedName>
</protein>
<dbReference type="RefSeq" id="WP_309392078.1">
    <property type="nucleotide sequence ID" value="NZ_JADBEO010000023.1"/>
</dbReference>
<evidence type="ECO:0000313" key="5">
    <source>
        <dbReference type="EMBL" id="MDR4307326.1"/>
    </source>
</evidence>
<feature type="signal peptide" evidence="3">
    <location>
        <begin position="1"/>
        <end position="24"/>
    </location>
</feature>
<accession>A0ABU1DGY7</accession>
<dbReference type="EMBL" id="JADBEO010000023">
    <property type="protein sequence ID" value="MDR4307326.1"/>
    <property type="molecule type" value="Genomic_DNA"/>
</dbReference>
<evidence type="ECO:0000256" key="2">
    <source>
        <dbReference type="ARBA" id="ARBA00023008"/>
    </source>
</evidence>
<dbReference type="InterPro" id="IPR003782">
    <property type="entry name" value="SCO1/SenC"/>
</dbReference>
<dbReference type="Pfam" id="PF02630">
    <property type="entry name" value="SCO1-SenC"/>
    <property type="match status" value="1"/>
</dbReference>
<name>A0ABU1DGY7_9HYPH</name>
<keyword evidence="2" id="KW-0186">Copper</keyword>
<evidence type="ECO:0000256" key="3">
    <source>
        <dbReference type="SAM" id="SignalP"/>
    </source>
</evidence>
<comment type="similarity">
    <text evidence="1">Belongs to the SCO1/2 family.</text>
</comment>
<dbReference type="InterPro" id="IPR036249">
    <property type="entry name" value="Thioredoxin-like_sf"/>
</dbReference>
<reference evidence="5" key="1">
    <citation type="submission" date="2020-10" db="EMBL/GenBank/DDBJ databases">
        <authorList>
            <person name="Abbas A."/>
            <person name="Razzaq R."/>
            <person name="Waqas M."/>
            <person name="Abbas N."/>
            <person name="Nielsen T.K."/>
            <person name="Hansen L.H."/>
            <person name="Hussain S."/>
            <person name="Shahid M."/>
        </authorList>
    </citation>
    <scope>NUCLEOTIDE SEQUENCE</scope>
    <source>
        <strain evidence="5">S14</strain>
    </source>
</reference>
<organism evidence="5 6">
    <name type="scientific">Chelatococcus sambhunathii</name>
    <dbReference type="NCBI Taxonomy" id="363953"/>
    <lineage>
        <taxon>Bacteria</taxon>
        <taxon>Pseudomonadati</taxon>
        <taxon>Pseudomonadota</taxon>
        <taxon>Alphaproteobacteria</taxon>
        <taxon>Hyphomicrobiales</taxon>
        <taxon>Chelatococcaceae</taxon>
        <taxon>Chelatococcus</taxon>
    </lineage>
</organism>
<dbReference type="InterPro" id="IPR013766">
    <property type="entry name" value="Thioredoxin_domain"/>
</dbReference>
<evidence type="ECO:0000256" key="1">
    <source>
        <dbReference type="ARBA" id="ARBA00010996"/>
    </source>
</evidence>
<proteinExistence type="inferred from homology"/>
<sequence>MSPRTAFIAGAIAFLVGAAALSVAVFQMQDAGRPATQTSSVGGPFKLVDQDGKTVTEADLKGKATVVFFGFTHCPDVCPTALYDITQALDALGPDKDKAQALFVTVDPERDTPEAMKSYLSSFSPRIRGLTGSSEAVTGMVRAYRAYAKKQPLKDGDYTMDHTAVVYLMDKTGAFVAPLNLKREPNEVAAEIRRHV</sequence>
<dbReference type="CDD" id="cd02968">
    <property type="entry name" value="SCO"/>
    <property type="match status" value="1"/>
</dbReference>
<gene>
    <name evidence="5" type="ORF">IHQ68_11935</name>
</gene>